<evidence type="ECO:0000256" key="1">
    <source>
        <dbReference type="ARBA" id="ARBA00004477"/>
    </source>
</evidence>
<evidence type="ECO:0000256" key="6">
    <source>
        <dbReference type="ARBA" id="ARBA00022801"/>
    </source>
</evidence>
<organism evidence="19 20">
    <name type="scientific">Dekkera bruxellensis</name>
    <name type="common">Brettanomyces custersii</name>
    <dbReference type="NCBI Taxonomy" id="5007"/>
    <lineage>
        <taxon>Eukaryota</taxon>
        <taxon>Fungi</taxon>
        <taxon>Dikarya</taxon>
        <taxon>Ascomycota</taxon>
        <taxon>Saccharomycotina</taxon>
        <taxon>Pichiomycetes</taxon>
        <taxon>Pichiales</taxon>
        <taxon>Pichiaceae</taxon>
        <taxon>Brettanomyces</taxon>
    </lineage>
</organism>
<dbReference type="EMBL" id="JABCYN010000030">
    <property type="protein sequence ID" value="KAF6009699.1"/>
    <property type="molecule type" value="Genomic_DNA"/>
</dbReference>
<dbReference type="Gene3D" id="3.30.2010.10">
    <property type="entry name" value="Metalloproteases ('zincins'), catalytic domain"/>
    <property type="match status" value="1"/>
</dbReference>
<dbReference type="FunFam" id="3.30.2010.10:FF:000002">
    <property type="entry name" value="CAAX prenyl protease"/>
    <property type="match status" value="1"/>
</dbReference>
<evidence type="ECO:0000256" key="16">
    <source>
        <dbReference type="PIRSR" id="PIRSR627057-2"/>
    </source>
</evidence>
<evidence type="ECO:0000313" key="19">
    <source>
        <dbReference type="EMBL" id="KAF6009699.1"/>
    </source>
</evidence>
<comment type="subcellular location">
    <subcellularLocation>
        <location evidence="1">Endoplasmic reticulum membrane</location>
        <topology evidence="1">Multi-pass membrane protein</topology>
    </subcellularLocation>
</comment>
<feature type="domain" description="N-acetyltransferase" evidence="18">
    <location>
        <begin position="854"/>
        <end position="1008"/>
    </location>
</feature>
<dbReference type="GO" id="GO:0004222">
    <property type="term" value="F:metalloendopeptidase activity"/>
    <property type="evidence" value="ECO:0007669"/>
    <property type="project" value="InterPro"/>
</dbReference>
<dbReference type="EC" id="3.4.24.84" evidence="2"/>
<keyword evidence="8 16" id="KW-0862">Zinc</keyword>
<sequence length="1011" mass="114882">MDKIIATASGLMDRPGFNWKACIIGLSTANFLFESYVDWRQIHAVTKNGAKVPKELEGKIDSETVVKSSRYSVSKLKFSLVSGLFNLVENLFIYKFDFLPKLWTCTGHFVTSLLGKHLLPSCMSGMITHSLFFTGAISVVSTFISLPFNYYKNFVLEEAYGFNKLTVKLWVSDLFKQTALGFAIGGPILAAFLKIIDHFGDKFMYYLSAFMGVVQIVMLVIYPKFIQPLFNKLSPMEDGDMKVAIEKLAQRNKFPLDKLYVIDGSKRSSHSNAYFMGLPWGSKQIVLFDTLIEKSTVTEVVAVLGHEIGHWALSHTTKLLLINQAHMFAMFTFFAAFVKNNSLYKSFGFYNEQPIIVGFMLFGDIFGPLDSVLAFAISLLSRTYEYQADEYSTRQGYGEELKKSLISLHKENLSSLVVDWLYSAYNYDHPHLVERLRHIDEIEDEISSGKKRLRYIQTLAMKKSAERRDLILTILKSTATKREARYYLKRYPLLDKSNIYKNPTDLLKNIQFNQELSANGKYNQYIDGTLESQPKDEIAANEVQLNDLENAGDEIHLSDTIRVIMIRIRNLHSLSISTIRNIGETLSKCMRLGASPIIILENPREITNTTPQHTSTLALQIKSMNERCDRLVTQLESNCDFKLRSLQGLFQVDSKGTVQFTLPELMMTPLFQGMIPVLSPWVVDKETTQARIVNSLDIMKYTIKALQSLDSRHKGMQVTSEKDKVSDLVTVEKIIFIDELGGTPSIERYQSSHVLINLLQEYESIKSELLKCRMSERDRNIHLRNLIDMNTLLSIATGATGILTTPEIAGLHELRSGTNPIIHNILTDRPTISSSLPKGIPIIVHLSKTKDAGLNIEKMADNGEIDLEKLQFLIEDSFGRKLDLKHYLERINGHISGLIIAGNYEGCAILTWERSPHDKDRKNCIFGQIRSLPGLADIVFKAMLVNFKKELIWRSRKTNPVNKWYFDRSTANYSIPNSNWRMFYSGSKPPLEKDIRDYVGVCTSIPPSFTS</sequence>
<comment type="catalytic activity">
    <reaction evidence="12">
        <text>Hydrolyzes the peptide bond -P2-(S-farnesyl or geranylgeranyl)C-P1'-P2'-P3'-COOH where P1' and P2' are amino acids with aliphatic side chains and P3' is any C-terminal residue.</text>
        <dbReference type="EC" id="3.4.24.84"/>
    </reaction>
</comment>
<dbReference type="UniPathway" id="UPA00068"/>
<feature type="active site" description="Proton donor" evidence="15">
    <location>
        <position position="389"/>
    </location>
</feature>
<feature type="binding site" evidence="16">
    <location>
        <position position="385"/>
    </location>
    <ligand>
        <name>Zn(2+)</name>
        <dbReference type="ChEBI" id="CHEBI:29105"/>
        <note>catalytic</note>
    </ligand>
</feature>
<evidence type="ECO:0000256" key="14">
    <source>
        <dbReference type="ARBA" id="ARBA00083451"/>
    </source>
</evidence>
<evidence type="ECO:0000256" key="5">
    <source>
        <dbReference type="ARBA" id="ARBA00022723"/>
    </source>
</evidence>
<dbReference type="PROSITE" id="PS51731">
    <property type="entry name" value="GNAT_NAGS"/>
    <property type="match status" value="1"/>
</dbReference>
<comment type="cofactor">
    <cofactor evidence="16">
        <name>Zn(2+)</name>
        <dbReference type="ChEBI" id="CHEBI:29105"/>
    </cofactor>
    <text evidence="16">Binds 1 zinc ion per subunit.</text>
</comment>
<dbReference type="AlphaFoldDB" id="A0A8H6ETF8"/>
<evidence type="ECO:0000259" key="18">
    <source>
        <dbReference type="PROSITE" id="PS51731"/>
    </source>
</evidence>
<dbReference type="InterPro" id="IPR006855">
    <property type="entry name" value="Vertebrate-like_GNAT_dom"/>
</dbReference>
<keyword evidence="9 17" id="KW-1133">Transmembrane helix</keyword>
<evidence type="ECO:0000256" key="2">
    <source>
        <dbReference type="ARBA" id="ARBA00012336"/>
    </source>
</evidence>
<feature type="active site" evidence="15">
    <location>
        <position position="307"/>
    </location>
</feature>
<dbReference type="Pfam" id="PF04768">
    <property type="entry name" value="NAT"/>
    <property type="match status" value="1"/>
</dbReference>
<dbReference type="Proteomes" id="UP000568158">
    <property type="component" value="Unassembled WGS sequence"/>
</dbReference>
<keyword evidence="3" id="KW-0645">Protease</keyword>
<feature type="transmembrane region" description="Helical" evidence="17">
    <location>
        <begin position="203"/>
        <end position="222"/>
    </location>
</feature>
<dbReference type="InterPro" id="IPR001915">
    <property type="entry name" value="Peptidase_M48"/>
</dbReference>
<dbReference type="Pfam" id="PF16491">
    <property type="entry name" value="Peptidase_M48_N"/>
    <property type="match status" value="1"/>
</dbReference>
<dbReference type="GO" id="GO:0071586">
    <property type="term" value="P:CAAX-box protein processing"/>
    <property type="evidence" value="ECO:0007669"/>
    <property type="project" value="InterPro"/>
</dbReference>
<evidence type="ECO:0000256" key="4">
    <source>
        <dbReference type="ARBA" id="ARBA00022692"/>
    </source>
</evidence>
<evidence type="ECO:0000256" key="7">
    <source>
        <dbReference type="ARBA" id="ARBA00022824"/>
    </source>
</evidence>
<keyword evidence="11 17" id="KW-0472">Membrane</keyword>
<dbReference type="InterPro" id="IPR027057">
    <property type="entry name" value="CAXX_Prtase_1"/>
</dbReference>
<feature type="binding site" evidence="16">
    <location>
        <position position="310"/>
    </location>
    <ligand>
        <name>Zn(2+)</name>
        <dbReference type="ChEBI" id="CHEBI:29105"/>
        <note>catalytic</note>
    </ligand>
</feature>
<protein>
    <recommendedName>
        <fullName evidence="2">Ste24 endopeptidase</fullName>
        <ecNumber evidence="2">3.4.24.84</ecNumber>
    </recommendedName>
    <alternativeName>
        <fullName evidence="14">Prenyl protein-specific endoprotease 1</fullName>
    </alternativeName>
</protein>
<keyword evidence="10" id="KW-0482">Metalloprotease</keyword>
<accession>A0A8H6ETF8</accession>
<proteinExistence type="inferred from homology"/>
<evidence type="ECO:0000256" key="15">
    <source>
        <dbReference type="PIRSR" id="PIRSR627057-1"/>
    </source>
</evidence>
<keyword evidence="7" id="KW-0256">Endoplasmic reticulum</keyword>
<dbReference type="CDD" id="cd07343">
    <property type="entry name" value="M48A_Zmpste24p_like"/>
    <property type="match status" value="1"/>
</dbReference>
<name>A0A8H6ETF8_DEKBR</name>
<keyword evidence="6" id="KW-0378">Hydrolase</keyword>
<keyword evidence="4 17" id="KW-0812">Transmembrane</keyword>
<dbReference type="InterPro" id="IPR032456">
    <property type="entry name" value="Peptidase_M48_N"/>
</dbReference>
<reference evidence="19 20" key="1">
    <citation type="journal article" date="2020" name="Appl. Microbiol. Biotechnol.">
        <title>Targeted gene deletion in Brettanomyces bruxellensis with an expression-free CRISPR-Cas9 system.</title>
        <authorList>
            <person name="Varela C."/>
            <person name="Bartel C."/>
            <person name="Onetto C."/>
            <person name="Borneman A."/>
        </authorList>
    </citation>
    <scope>NUCLEOTIDE SEQUENCE [LARGE SCALE GENOMIC DNA]</scope>
    <source>
        <strain evidence="19 20">AWRI1613</strain>
    </source>
</reference>
<evidence type="ECO:0000256" key="11">
    <source>
        <dbReference type="ARBA" id="ARBA00023136"/>
    </source>
</evidence>
<evidence type="ECO:0000256" key="9">
    <source>
        <dbReference type="ARBA" id="ARBA00022989"/>
    </source>
</evidence>
<comment type="caution">
    <text evidence="19">The sequence shown here is derived from an EMBL/GenBank/DDBJ whole genome shotgun (WGS) entry which is preliminary data.</text>
</comment>
<evidence type="ECO:0000256" key="17">
    <source>
        <dbReference type="SAM" id="Phobius"/>
    </source>
</evidence>
<evidence type="ECO:0000256" key="8">
    <source>
        <dbReference type="ARBA" id="ARBA00022833"/>
    </source>
</evidence>
<feature type="transmembrane region" description="Helical" evidence="17">
    <location>
        <begin position="178"/>
        <end position="196"/>
    </location>
</feature>
<gene>
    <name evidence="19" type="ORF">HII12_003245</name>
</gene>
<evidence type="ECO:0000256" key="10">
    <source>
        <dbReference type="ARBA" id="ARBA00023049"/>
    </source>
</evidence>
<evidence type="ECO:0000313" key="20">
    <source>
        <dbReference type="Proteomes" id="UP000568158"/>
    </source>
</evidence>
<dbReference type="Pfam" id="PF01435">
    <property type="entry name" value="Peptidase_M48"/>
    <property type="match status" value="1"/>
</dbReference>
<evidence type="ECO:0000256" key="3">
    <source>
        <dbReference type="ARBA" id="ARBA00022670"/>
    </source>
</evidence>
<dbReference type="GO" id="GO:0005789">
    <property type="term" value="C:endoplasmic reticulum membrane"/>
    <property type="evidence" value="ECO:0007669"/>
    <property type="project" value="UniProtKB-SubCell"/>
</dbReference>
<dbReference type="GO" id="GO:0046872">
    <property type="term" value="F:metal ion binding"/>
    <property type="evidence" value="ECO:0007669"/>
    <property type="project" value="UniProtKB-KW"/>
</dbReference>
<feature type="binding site" evidence="16">
    <location>
        <position position="306"/>
    </location>
    <ligand>
        <name>Zn(2+)</name>
        <dbReference type="ChEBI" id="CHEBI:29105"/>
        <note>catalytic</note>
    </ligand>
</feature>
<dbReference type="GO" id="GO:0006526">
    <property type="term" value="P:L-arginine biosynthetic process"/>
    <property type="evidence" value="ECO:0007669"/>
    <property type="project" value="UniProtKB-UniPathway"/>
</dbReference>
<keyword evidence="5 16" id="KW-0479">Metal-binding</keyword>
<comment type="similarity">
    <text evidence="13">Belongs to the peptidase M48A family.</text>
</comment>
<evidence type="ECO:0000256" key="12">
    <source>
        <dbReference type="ARBA" id="ARBA00044456"/>
    </source>
</evidence>
<dbReference type="Gene3D" id="3.40.630.30">
    <property type="match status" value="1"/>
</dbReference>
<evidence type="ECO:0000256" key="13">
    <source>
        <dbReference type="ARBA" id="ARBA00060927"/>
    </source>
</evidence>
<feature type="transmembrane region" description="Helical" evidence="17">
    <location>
        <begin position="131"/>
        <end position="151"/>
    </location>
</feature>
<dbReference type="PANTHER" id="PTHR10120">
    <property type="entry name" value="CAAX PRENYL PROTEASE 1"/>
    <property type="match status" value="1"/>
</dbReference>